<evidence type="ECO:0000256" key="3">
    <source>
        <dbReference type="ARBA" id="ARBA00022741"/>
    </source>
</evidence>
<evidence type="ECO:0000313" key="11">
    <source>
        <dbReference type="EMBL" id="CEH13579.1"/>
    </source>
</evidence>
<comment type="similarity">
    <text evidence="9">Belongs to the ubiquitin-conjugating enzyme family.</text>
</comment>
<dbReference type="SUPFAM" id="SSF54495">
    <property type="entry name" value="UBC-like"/>
    <property type="match status" value="1"/>
</dbReference>
<feature type="active site" description="Glycyl thioester intermediate" evidence="8">
    <location>
        <position position="89"/>
    </location>
</feature>
<dbReference type="Pfam" id="PF00179">
    <property type="entry name" value="UQ_con"/>
    <property type="match status" value="1"/>
</dbReference>
<dbReference type="PROSITE" id="PS00183">
    <property type="entry name" value="UBC_1"/>
    <property type="match status" value="1"/>
</dbReference>
<protein>
    <recommendedName>
        <fullName evidence="6">Ubiquitin-conjugating enzyme E2 1</fullName>
        <ecNumber evidence="1">2.3.2.23</ecNumber>
    </recommendedName>
    <alternativeName>
        <fullName evidence="7">E2 ubiquitin-conjugating enzyme 1</fullName>
    </alternativeName>
</protein>
<name>A0A0P1BDU3_9BASI</name>
<evidence type="ECO:0000256" key="2">
    <source>
        <dbReference type="ARBA" id="ARBA00022679"/>
    </source>
</evidence>
<keyword evidence="11" id="KW-0436">Ligase</keyword>
<dbReference type="PROSITE" id="PS50127">
    <property type="entry name" value="UBC_2"/>
    <property type="match status" value="1"/>
</dbReference>
<evidence type="ECO:0000256" key="1">
    <source>
        <dbReference type="ARBA" id="ARBA00012486"/>
    </source>
</evidence>
<dbReference type="GO" id="GO:0005524">
    <property type="term" value="F:ATP binding"/>
    <property type="evidence" value="ECO:0007669"/>
    <property type="project" value="UniProtKB-UniRule"/>
</dbReference>
<dbReference type="InterPro" id="IPR016135">
    <property type="entry name" value="UBQ-conjugating_enzyme/RWD"/>
</dbReference>
<evidence type="ECO:0000259" key="10">
    <source>
        <dbReference type="PROSITE" id="PS50127"/>
    </source>
</evidence>
<dbReference type="Proteomes" id="UP000054845">
    <property type="component" value="Unassembled WGS sequence"/>
</dbReference>
<dbReference type="Gene3D" id="3.10.110.10">
    <property type="entry name" value="Ubiquitin Conjugating Enzyme"/>
    <property type="match status" value="1"/>
</dbReference>
<dbReference type="Gene3D" id="1.10.8.10">
    <property type="entry name" value="DNA helicase RuvA subunit, C-terminal domain"/>
    <property type="match status" value="1"/>
</dbReference>
<evidence type="ECO:0000256" key="7">
    <source>
        <dbReference type="ARBA" id="ARBA00077197"/>
    </source>
</evidence>
<dbReference type="FunFam" id="3.10.110.10:FF:000037">
    <property type="entry name" value="ubiquitin-conjugating enzyme E2 27"/>
    <property type="match status" value="1"/>
</dbReference>
<dbReference type="CDD" id="cd14311">
    <property type="entry name" value="UBA_II_E2_UBC1"/>
    <property type="match status" value="1"/>
</dbReference>
<dbReference type="OrthoDB" id="9993688at2759"/>
<proteinExistence type="inferred from homology"/>
<dbReference type="CDD" id="cd23800">
    <property type="entry name" value="UBCc_UBE2K"/>
    <property type="match status" value="1"/>
</dbReference>
<accession>A0A0P1BDU3</accession>
<organism evidence="11 12">
    <name type="scientific">Ceraceosorus bombacis</name>
    <dbReference type="NCBI Taxonomy" id="401625"/>
    <lineage>
        <taxon>Eukaryota</taxon>
        <taxon>Fungi</taxon>
        <taxon>Dikarya</taxon>
        <taxon>Basidiomycota</taxon>
        <taxon>Ustilaginomycotina</taxon>
        <taxon>Exobasidiomycetes</taxon>
        <taxon>Ceraceosorales</taxon>
        <taxon>Ceraceosoraceae</taxon>
        <taxon>Ceraceosorus</taxon>
    </lineage>
</organism>
<keyword evidence="3 9" id="KW-0547">Nucleotide-binding</keyword>
<evidence type="ECO:0000313" key="12">
    <source>
        <dbReference type="Proteomes" id="UP000054845"/>
    </source>
</evidence>
<keyword evidence="4 9" id="KW-0833">Ubl conjugation pathway</keyword>
<dbReference type="InterPro" id="IPR015368">
    <property type="entry name" value="UBA_C_fun"/>
</dbReference>
<dbReference type="InterPro" id="IPR009060">
    <property type="entry name" value="UBA-like_sf"/>
</dbReference>
<reference evidence="11 12" key="1">
    <citation type="submission" date="2014-09" db="EMBL/GenBank/DDBJ databases">
        <authorList>
            <person name="Magalhaes I.L.F."/>
            <person name="Oliveira U."/>
            <person name="Santos F.R."/>
            <person name="Vidigal T.H.D.A."/>
            <person name="Brescovit A.D."/>
            <person name="Santos A.J."/>
        </authorList>
    </citation>
    <scope>NUCLEOTIDE SEQUENCE [LARGE SCALE GENOMIC DNA]</scope>
</reference>
<dbReference type="GO" id="GO:0061631">
    <property type="term" value="F:ubiquitin conjugating enzyme activity"/>
    <property type="evidence" value="ECO:0007669"/>
    <property type="project" value="UniProtKB-EC"/>
</dbReference>
<dbReference type="PANTHER" id="PTHR24068">
    <property type="entry name" value="UBIQUITIN-CONJUGATING ENZYME E2"/>
    <property type="match status" value="1"/>
</dbReference>
<dbReference type="InterPro" id="IPR000608">
    <property type="entry name" value="UBC"/>
</dbReference>
<keyword evidence="12" id="KW-1185">Reference proteome</keyword>
<evidence type="ECO:0000256" key="8">
    <source>
        <dbReference type="PROSITE-ProRule" id="PRU10133"/>
    </source>
</evidence>
<dbReference type="EMBL" id="CCYA01000221">
    <property type="protein sequence ID" value="CEH13579.1"/>
    <property type="molecule type" value="Genomic_DNA"/>
</dbReference>
<dbReference type="GO" id="GO:0016874">
    <property type="term" value="F:ligase activity"/>
    <property type="evidence" value="ECO:0007669"/>
    <property type="project" value="UniProtKB-KW"/>
</dbReference>
<dbReference type="EC" id="2.3.2.23" evidence="1"/>
<dbReference type="STRING" id="401625.A0A0P1BDU3"/>
<evidence type="ECO:0000256" key="4">
    <source>
        <dbReference type="ARBA" id="ARBA00022786"/>
    </source>
</evidence>
<sequence>MSDPRTRRVNKEIADIQSDPASGVSIQLVGDSPFHLKGTFKGPEGSIYESGTFDVDVVIPEQYPFQPIQMRFITKIYHPNVSSATGFICLDILKNAWSPVLTLKSTLISLRSLLVSPEPQDPQDAHVASHFLKDKKGAEETARYWCQLYAGGASGASAKASANKNKNKEVEVDEVRTAGLEPQHVKNFEDMGFTRKQVIEVLKKLNYKGDNVRNVTDEQVLNALLSA</sequence>
<keyword evidence="5 9" id="KW-0067">ATP-binding</keyword>
<evidence type="ECO:0000256" key="9">
    <source>
        <dbReference type="RuleBase" id="RU362109"/>
    </source>
</evidence>
<dbReference type="SUPFAM" id="SSF46934">
    <property type="entry name" value="UBA-like"/>
    <property type="match status" value="1"/>
</dbReference>
<dbReference type="SMART" id="SM00212">
    <property type="entry name" value="UBCc"/>
    <property type="match status" value="1"/>
</dbReference>
<dbReference type="AlphaFoldDB" id="A0A0P1BDU3"/>
<keyword evidence="2" id="KW-0808">Transferase</keyword>
<feature type="domain" description="UBC core" evidence="10">
    <location>
        <begin position="4"/>
        <end position="151"/>
    </location>
</feature>
<evidence type="ECO:0000256" key="5">
    <source>
        <dbReference type="ARBA" id="ARBA00022840"/>
    </source>
</evidence>
<dbReference type="Pfam" id="PF09288">
    <property type="entry name" value="UBA_3"/>
    <property type="match status" value="1"/>
</dbReference>
<dbReference type="InterPro" id="IPR023313">
    <property type="entry name" value="UBQ-conjugating_AS"/>
</dbReference>
<evidence type="ECO:0000256" key="6">
    <source>
        <dbReference type="ARBA" id="ARBA00072431"/>
    </source>
</evidence>